<dbReference type="PANTHER" id="PTHR13500:SF0">
    <property type="entry name" value="NUCLEOLAR PRE-RIBOSOMAL-ASSOCIATED PROTEIN 1"/>
    <property type="match status" value="1"/>
</dbReference>
<dbReference type="SUPFAM" id="SSF53474">
    <property type="entry name" value="alpha/beta-Hydrolases"/>
    <property type="match status" value="1"/>
</dbReference>
<dbReference type="InterPro" id="IPR016024">
    <property type="entry name" value="ARM-type_fold"/>
</dbReference>
<dbReference type="InterPro" id="IPR039844">
    <property type="entry name" value="URB1"/>
</dbReference>
<dbReference type="PANTHER" id="PTHR13500">
    <property type="entry name" value="NUCLEOLAR PRERIBOSOMAL-ASSOCIATED PROTEIN 1"/>
    <property type="match status" value="1"/>
</dbReference>
<dbReference type="InterPro" id="IPR059018">
    <property type="entry name" value="HEAT_URB1"/>
</dbReference>
<feature type="domain" description="URB1 central HEAT repeat" evidence="5">
    <location>
        <begin position="807"/>
        <end position="929"/>
    </location>
</feature>
<dbReference type="SUPFAM" id="SSF48371">
    <property type="entry name" value="ARM repeat"/>
    <property type="match status" value="1"/>
</dbReference>
<dbReference type="Pfam" id="PF16201">
    <property type="entry name" value="NopRA1"/>
    <property type="match status" value="1"/>
</dbReference>
<dbReference type="GO" id="GO:0000463">
    <property type="term" value="P:maturation of LSU-rRNA from tricistronic rRNA transcript (SSU-rRNA, 5.8S rRNA, LSU-rRNA)"/>
    <property type="evidence" value="ECO:0007669"/>
    <property type="project" value="TreeGrafter"/>
</dbReference>
<dbReference type="InterPro" id="IPR032436">
    <property type="entry name" value="URB1_C"/>
</dbReference>
<accession>A0A9W9A7Q6</accession>
<protein>
    <recommendedName>
        <fullName evidence="8">Nucleolar pre-ribosomal-associated protein 1</fullName>
    </recommendedName>
</protein>
<feature type="region of interest" description="Disordered" evidence="1">
    <location>
        <begin position="1"/>
        <end position="20"/>
    </location>
</feature>
<dbReference type="Gene3D" id="3.40.50.1820">
    <property type="entry name" value="alpha/beta hydrolase"/>
    <property type="match status" value="1"/>
</dbReference>
<feature type="domain" description="URB1 C-terminal" evidence="4">
    <location>
        <begin position="1757"/>
        <end position="1950"/>
    </location>
</feature>
<dbReference type="GO" id="GO:0005730">
    <property type="term" value="C:nucleolus"/>
    <property type="evidence" value="ECO:0007669"/>
    <property type="project" value="TreeGrafter"/>
</dbReference>
<dbReference type="GO" id="GO:0000466">
    <property type="term" value="P:maturation of 5.8S rRNA from tricistronic rRNA transcript (SSU-rRNA, 5.8S rRNA, LSU-rRNA)"/>
    <property type="evidence" value="ECO:0007669"/>
    <property type="project" value="TreeGrafter"/>
</dbReference>
<evidence type="ECO:0000259" key="4">
    <source>
        <dbReference type="Pfam" id="PF16201"/>
    </source>
</evidence>
<organism evidence="6 7">
    <name type="scientific">Lentinula aciculospora</name>
    <dbReference type="NCBI Taxonomy" id="153920"/>
    <lineage>
        <taxon>Eukaryota</taxon>
        <taxon>Fungi</taxon>
        <taxon>Dikarya</taxon>
        <taxon>Basidiomycota</taxon>
        <taxon>Agaricomycotina</taxon>
        <taxon>Agaricomycetes</taxon>
        <taxon>Agaricomycetidae</taxon>
        <taxon>Agaricales</taxon>
        <taxon>Marasmiineae</taxon>
        <taxon>Omphalotaceae</taxon>
        <taxon>Lentinula</taxon>
    </lineage>
</organism>
<evidence type="ECO:0000256" key="1">
    <source>
        <dbReference type="SAM" id="MobiDB-lite"/>
    </source>
</evidence>
<proteinExistence type="predicted"/>
<feature type="compositionally biased region" description="Basic and acidic residues" evidence="1">
    <location>
        <begin position="11"/>
        <end position="20"/>
    </location>
</feature>
<dbReference type="Proteomes" id="UP001150266">
    <property type="component" value="Unassembled WGS sequence"/>
</dbReference>
<evidence type="ECO:0000259" key="2">
    <source>
        <dbReference type="Pfam" id="PF00561"/>
    </source>
</evidence>
<comment type="caution">
    <text evidence="6">The sequence shown here is derived from an EMBL/GenBank/DDBJ whole genome shotgun (WGS) entry which is preliminary data.</text>
</comment>
<dbReference type="OrthoDB" id="72892at2759"/>
<feature type="domain" description="URB1 N-terminal" evidence="3">
    <location>
        <begin position="78"/>
        <end position="485"/>
    </location>
</feature>
<sequence length="2464" mass="275249">MSVGPSQRKWYKADGSKNSKDPDLSFQTLAEIDRALAGNVDAVIRALSSLQWQFQHPGAHQNDLKQWLKSTSADALLHLWDQLESEGAYGKVLSTLIALLCTILRHLYASADGDNRLARTLLSSERMAKLNEYIAGKNLNRNGSSSQNANLVMETLDLLTALAAWDPKTVLESTRWDIEAFPRILRGHRNRKEGKGKGKEKSRSHADLRSRASLLSLVIAMLSQDVPARVKSAFLTPGTPTLFLLQNVLAGIGDLYNEENYTYSYAQIKDLLETLYAGVWCDRRVTKSVKIAVFAFGQGPKAGSGMKRGGQVAGEKVWKGLLSLYAREEHESSLPNIVEEEQAQDDEGGIPADLIHHFLLAICTRPGQALCFRDQGWYPPVYINKTSIEDDHYSPNHNDDEAHSNFNILHLSFPPNEETQKSSRYTIYNPLLLRVLRLLTPNTDPRQQELAARILEACPELVASCPDVVSGGPGALDPKLNARWMIGMAWYGRVVGLTVPEETFYMSATGGASTTRTPRLDPPPIRNVVESVIPSFNGGGTKSLLTKALATGSGVQNRSHQESSTEQNAGLGLGLVQHTTALTLCRCLIKFTQVRKAFLLAARAAGESGEDAEVDVSTVGNLKSTMGPWTRRLAEVTREVRARLPDIQFVLAFLKRIGVAALPPLVPLPNAPSTGTVNSAALALLSESAHRLVWLYHACFVSALTLSMVEEGLGRFDVGGLMANLGMFSAEESDVRNVNSEANSAAGGFLGLEMLKDVHIVRTLRSSSDFSSRIFGNLRQTPFHHLLLAFVGNSASYNGRKIGHVVLRHEIRRLLEQVLSTSLLFRPHEGINDRYRGGAEEEVRVWLAALLKTRSYNEVDAVVIFLDDCVQRCLRTPERYLDALEEVCDANMSDTNRWHNETTSSGLPSPLLMTLLEQLDHRIHAISIQEQQDSSKSVLSSLNPLLFFIKGLFVRLAALCEPRALPVLRALAEKITTGKNFDASTQSEVKSIARAEISQLRMLLEFNHSQSKMSGIDDTTMDSDIDGQDRTEDFEMLFVERSSVTNLADPVWRSRLAGRVIRYGGVTAEEVSAANLRAVRLVSHSLENLHGDTGLLMNSLILLLAELMTKLCEFNELSFPVKGLVKEYVFRENEVFKEFWVREECRNAREAIDQFLSSSKLKVGEVADRALLAEITEHWASYLRMQLQNSASPSHPGEANPQFALALLWLRFAQPHVLLNLFDLAYSCRSQSESSATAMVLISTTVEALGGQVILTSDAQSYSDVEPLSVEVELRRRLSVFLTLFTENKHNSAYSPMLEKLILYALQSRLPVGYNGFLSNPPVGSIHYRRRHHWNQRLENIQDMPNSDVFRQHYFADSDTVIWSNTTAQVVCSAIYSGCIEPGALSSWLIRSSRVLPHDISHMQEDLIPVLHAHLDCVHISGALSRMDEDRREEFWQACGAHFSLLINLASHAAPTLSAEMRMMCCISIGTLLDLMVAYPPHHGTKLAPLLIKHVQTLPMEELSSELLAIGEKCISSPLQGFNNVGEAVVDHALQWTVRMLTGCREIGDNDMRLLSELISLLAAKSRIKSHLAEPVLTAIPLIVNRHLQMLVQHPEFGKPISPPAKRALINVLYTLFHLHPFNTCQPSHVQPLLPLYRGSASVADRKLLAVFRLFEAQRRTSVASLLAGWTPLSEGFQSTSAFVALRDVDSLLVLRTALHFPQWRAFENNENWEERPESSEIYDPVFLLLLFAQVLVEDTPKSTTSWVEFFRTNIVSLAIRALSAKDPLLRELAAAQIGVLWECLEHAEMLEKPHVFHILSLLRDALRPVHGHTPERLPSYTTLLLAHALRGVFYPSNFVYPITARFLLQRPTLDISDVPLLFGMLYSSAEDHGKKDRAWIIRMLADGMQSSADWRVFKRRHTWDLLASVFQSEEKERALRRGVLEVLANLTSIPEAVMSLLLKSNLLAWIEMQLITPQEEEGLAWLKILENILVVSHPDKMEVATGGEWRACLVRCLLLLLDACKSVHTFPVFDLITGIMLRIALLSGSSPSQMSKLLTRCISVIKDQERNGTLLSAAPSSLSFSGQLFEAPHSAFKLFEVPTLSVGALYEAQCESVEQLWRVAMLVDVGQKLPAWDELTSLLLILRAHKGKHSIVGEWLDRLDYPFIHFPSTTMYVRSPTFLTLPDGARIAYELLGSELIGRSEPLVLIGGVSSTREDWQRLSQPLSSRRPVLIFDHRGIGDSSSLAKDDEITIELLARDLLFLLQHLKFSELALCGFSMGGTVTQQLLLLPYLTINPVILPFKITHVFLAGTFHTMWKEKGYGLRLDRTPVTGPLTDEEKKVRARPNLERSFDPGWVSDPANQSRFNWWLDRQIVGRSLRTIIKQSRAVAHMKLSGHDQIPKSTLFLIIHGEKDAVVPFSSAAKLLRVIPQALFIQTGSQPEQIPNLAFGHHWWEYFDIEVWVNVVEVFLASNEIQRHGKL</sequence>
<evidence type="ECO:0000313" key="7">
    <source>
        <dbReference type="Proteomes" id="UP001150266"/>
    </source>
</evidence>
<dbReference type="Pfam" id="PF11707">
    <property type="entry name" value="Npa1"/>
    <property type="match status" value="1"/>
</dbReference>
<feature type="domain" description="AB hydrolase-1" evidence="2">
    <location>
        <begin position="2187"/>
        <end position="2274"/>
    </location>
</feature>
<dbReference type="Pfam" id="PF00561">
    <property type="entry name" value="Abhydrolase_1"/>
    <property type="match status" value="1"/>
</dbReference>
<evidence type="ECO:0000313" key="6">
    <source>
        <dbReference type="EMBL" id="KAJ4475724.1"/>
    </source>
</evidence>
<dbReference type="InterPro" id="IPR029058">
    <property type="entry name" value="AB_hydrolase_fold"/>
</dbReference>
<dbReference type="InterPro" id="IPR021714">
    <property type="entry name" value="URB1_N"/>
</dbReference>
<dbReference type="InterPro" id="IPR000073">
    <property type="entry name" value="AB_hydrolase_1"/>
</dbReference>
<reference evidence="6" key="1">
    <citation type="submission" date="2022-08" db="EMBL/GenBank/DDBJ databases">
        <title>A Global Phylogenomic Analysis of the Shiitake Genus Lentinula.</title>
        <authorList>
            <consortium name="DOE Joint Genome Institute"/>
            <person name="Sierra-Patev S."/>
            <person name="Min B."/>
            <person name="Naranjo-Ortiz M."/>
            <person name="Looney B."/>
            <person name="Konkel Z."/>
            <person name="Slot J.C."/>
            <person name="Sakamoto Y."/>
            <person name="Steenwyk J.L."/>
            <person name="Rokas A."/>
            <person name="Carro J."/>
            <person name="Camarero S."/>
            <person name="Ferreira P."/>
            <person name="Molpeceres G."/>
            <person name="Ruiz-Duenas F.J."/>
            <person name="Serrano A."/>
            <person name="Henrissat B."/>
            <person name="Drula E."/>
            <person name="Hughes K.W."/>
            <person name="Mata J.L."/>
            <person name="Ishikawa N.K."/>
            <person name="Vargas-Isla R."/>
            <person name="Ushijima S."/>
            <person name="Smith C.A."/>
            <person name="Ahrendt S."/>
            <person name="Andreopoulos W."/>
            <person name="He G."/>
            <person name="Labutti K."/>
            <person name="Lipzen A."/>
            <person name="Ng V."/>
            <person name="Riley R."/>
            <person name="Sandor L."/>
            <person name="Barry K."/>
            <person name="Martinez A.T."/>
            <person name="Xiao Y."/>
            <person name="Gibbons J.G."/>
            <person name="Terashima K."/>
            <person name="Grigoriev I.V."/>
            <person name="Hibbett D.S."/>
        </authorList>
    </citation>
    <scope>NUCLEOTIDE SEQUENCE</scope>
    <source>
        <strain evidence="6">JLM2183</strain>
    </source>
</reference>
<dbReference type="EMBL" id="JAOTPV010000014">
    <property type="protein sequence ID" value="KAJ4475724.1"/>
    <property type="molecule type" value="Genomic_DNA"/>
</dbReference>
<dbReference type="Pfam" id="PF26140">
    <property type="entry name" value="HEAT_URB1"/>
    <property type="match status" value="1"/>
</dbReference>
<gene>
    <name evidence="6" type="ORF">J3R30DRAFT_3706325</name>
</gene>
<evidence type="ECO:0000259" key="3">
    <source>
        <dbReference type="Pfam" id="PF11707"/>
    </source>
</evidence>
<name>A0A9W9A7Q6_9AGAR</name>
<evidence type="ECO:0008006" key="8">
    <source>
        <dbReference type="Google" id="ProtNLM"/>
    </source>
</evidence>
<keyword evidence="7" id="KW-1185">Reference proteome</keyword>
<evidence type="ECO:0000259" key="5">
    <source>
        <dbReference type="Pfam" id="PF26140"/>
    </source>
</evidence>